<dbReference type="OrthoDB" id="707327at2"/>
<dbReference type="RefSeq" id="WP_013455385.1">
    <property type="nucleotide sequence ID" value="NC_014759.1"/>
</dbReference>
<evidence type="ECO:0000313" key="2">
    <source>
        <dbReference type="Proteomes" id="UP000008720"/>
    </source>
</evidence>
<dbReference type="eggNOG" id="ENOG5033995">
    <property type="taxonomic scope" value="Bacteria"/>
</dbReference>
<name>E4TW25_MARTH</name>
<dbReference type="HOGENOM" id="CLU_1341948_0_0_10"/>
<evidence type="ECO:0000313" key="1">
    <source>
        <dbReference type="EMBL" id="ADR23243.1"/>
    </source>
</evidence>
<protein>
    <recommendedName>
        <fullName evidence="3">Lipoprotein</fullName>
    </recommendedName>
</protein>
<proteinExistence type="predicted"/>
<keyword evidence="2" id="KW-1185">Reference proteome</keyword>
<dbReference type="KEGG" id="mtt:Ftrac_3269"/>
<dbReference type="Proteomes" id="UP000008720">
    <property type="component" value="Chromosome"/>
</dbReference>
<reference evidence="1 2" key="1">
    <citation type="journal article" date="2011" name="Stand. Genomic Sci.">
        <title>Complete genome sequence of Marivirga tractuosa type strain (H-43).</title>
        <authorList>
            <person name="Pagani I."/>
            <person name="Chertkov O."/>
            <person name="Lapidus A."/>
            <person name="Lucas S."/>
            <person name="Del Rio T.G."/>
            <person name="Tice H."/>
            <person name="Copeland A."/>
            <person name="Cheng J.F."/>
            <person name="Nolan M."/>
            <person name="Saunders E."/>
            <person name="Pitluck S."/>
            <person name="Held B."/>
            <person name="Goodwin L."/>
            <person name="Liolios K."/>
            <person name="Ovchinikova G."/>
            <person name="Ivanova N."/>
            <person name="Mavromatis K."/>
            <person name="Pati A."/>
            <person name="Chen A."/>
            <person name="Palaniappan K."/>
            <person name="Land M."/>
            <person name="Hauser L."/>
            <person name="Jeffries C.D."/>
            <person name="Detter J.C."/>
            <person name="Han C."/>
            <person name="Tapia R."/>
            <person name="Ngatchou-Djao O.D."/>
            <person name="Rohde M."/>
            <person name="Goker M."/>
            <person name="Spring S."/>
            <person name="Sikorski J."/>
            <person name="Woyke T."/>
            <person name="Bristow J."/>
            <person name="Eisen J.A."/>
            <person name="Markowitz V."/>
            <person name="Hugenholtz P."/>
            <person name="Klenk H.P."/>
            <person name="Kyrpides N.C."/>
        </authorList>
    </citation>
    <scope>NUCLEOTIDE SEQUENCE [LARGE SCALE GENOMIC DNA]</scope>
    <source>
        <strain evidence="2">ATCC 23168 / DSM 4126 / NBRC 15989 / NCIMB 1408 / VKM B-1430 / H-43</strain>
    </source>
</reference>
<dbReference type="STRING" id="643867.Ftrac_3269"/>
<dbReference type="AlphaFoldDB" id="E4TW25"/>
<sequence>MKRLYLSLLMYSIILVLGISSCTTLISKIYGVNQIDSINEEKINQFYNEFDFDGIQTSQVKIDSAVFQNLREHEDSTIKKDLGQPIQLHYFKDSDLVSFHANCYAKRSLRNLNWNYEQRFESFLPISAVEDLECYPDLQRLNRMIADLDTSSEEDIVIAIFWTRMLEDISKDAINIVLRNIREFEKEEKIRLILINTDSFFSKI</sequence>
<dbReference type="PROSITE" id="PS51257">
    <property type="entry name" value="PROKAR_LIPOPROTEIN"/>
    <property type="match status" value="1"/>
</dbReference>
<accession>E4TW25</accession>
<dbReference type="EMBL" id="CP002349">
    <property type="protein sequence ID" value="ADR23243.1"/>
    <property type="molecule type" value="Genomic_DNA"/>
</dbReference>
<gene>
    <name evidence="1" type="ordered locus">Ftrac_3269</name>
</gene>
<organism evidence="1 2">
    <name type="scientific">Marivirga tractuosa (strain ATCC 23168 / DSM 4126 / NBRC 15989 / NCIMB 1408 / VKM B-1430 / H-43)</name>
    <name type="common">Microscilla tractuosa</name>
    <name type="synonym">Flexibacter tractuosus</name>
    <dbReference type="NCBI Taxonomy" id="643867"/>
    <lineage>
        <taxon>Bacteria</taxon>
        <taxon>Pseudomonadati</taxon>
        <taxon>Bacteroidota</taxon>
        <taxon>Cytophagia</taxon>
        <taxon>Cytophagales</taxon>
        <taxon>Marivirgaceae</taxon>
        <taxon>Marivirga</taxon>
    </lineage>
</organism>
<evidence type="ECO:0008006" key="3">
    <source>
        <dbReference type="Google" id="ProtNLM"/>
    </source>
</evidence>